<feature type="region of interest" description="Disordered" evidence="2">
    <location>
        <begin position="421"/>
        <end position="458"/>
    </location>
</feature>
<reference evidence="3 4" key="1">
    <citation type="journal article" date="2020" name="Fungal Divers.">
        <title>Resolving the Mortierellaceae phylogeny through synthesis of multi-gene phylogenetics and phylogenomics.</title>
        <authorList>
            <person name="Vandepol N."/>
            <person name="Liber J."/>
            <person name="Desiro A."/>
            <person name="Na H."/>
            <person name="Kennedy M."/>
            <person name="Barry K."/>
            <person name="Grigoriev I.V."/>
            <person name="Miller A.N."/>
            <person name="O'Donnell K."/>
            <person name="Stajich J.E."/>
            <person name="Bonito G."/>
        </authorList>
    </citation>
    <scope>NUCLEOTIDE SEQUENCE [LARGE SCALE GENOMIC DNA]</scope>
    <source>
        <strain evidence="3 4">AD045</strain>
    </source>
</reference>
<feature type="region of interest" description="Disordered" evidence="2">
    <location>
        <begin position="377"/>
        <end position="406"/>
    </location>
</feature>
<feature type="compositionally biased region" description="Basic and acidic residues" evidence="2">
    <location>
        <begin position="52"/>
        <end position="68"/>
    </location>
</feature>
<proteinExistence type="predicted"/>
<feature type="region of interest" description="Disordered" evidence="2">
    <location>
        <begin position="101"/>
        <end position="211"/>
    </location>
</feature>
<feature type="region of interest" description="Disordered" evidence="2">
    <location>
        <begin position="471"/>
        <end position="523"/>
    </location>
</feature>
<feature type="compositionally biased region" description="Pro residues" evidence="2">
    <location>
        <begin position="388"/>
        <end position="404"/>
    </location>
</feature>
<comment type="caution">
    <text evidence="3">The sequence shown here is derived from an EMBL/GenBank/DDBJ whole genome shotgun (WGS) entry which is preliminary data.</text>
</comment>
<gene>
    <name evidence="3" type="ORF">BGZ96_006033</name>
</gene>
<dbReference type="EMBL" id="JAAAIM010000029">
    <property type="protein sequence ID" value="KAG0297524.1"/>
    <property type="molecule type" value="Genomic_DNA"/>
</dbReference>
<evidence type="ECO:0000256" key="2">
    <source>
        <dbReference type="SAM" id="MobiDB-lite"/>
    </source>
</evidence>
<protein>
    <submittedName>
        <fullName evidence="3">Uncharacterized protein</fullName>
    </submittedName>
</protein>
<evidence type="ECO:0000256" key="1">
    <source>
        <dbReference type="SAM" id="Coils"/>
    </source>
</evidence>
<feature type="compositionally biased region" description="Polar residues" evidence="2">
    <location>
        <begin position="72"/>
        <end position="84"/>
    </location>
</feature>
<feature type="compositionally biased region" description="Acidic residues" evidence="2">
    <location>
        <begin position="143"/>
        <end position="155"/>
    </location>
</feature>
<feature type="compositionally biased region" description="Basic and acidic residues" evidence="2">
    <location>
        <begin position="128"/>
        <end position="142"/>
    </location>
</feature>
<sequence>MSPTEHAFDFAATINSRFDAATTLSSSSSSSLAPTHHQYHQHRQPSAFSLDEQEHSSRTDRTDRKDRTNSSNLLGTSSPASTGFSSVVSPRPVSFHWDDYQSLDEGQDDSSDQDDFDYKTRYRHHRPPRQEKKYQETYRDYESVDDDDNDDDQEDLGGARTDYDDEDSVRRAYQRQFEGHHSLVRRRSSFGGRRAGGGHGGDSFSEDSKYDSVRHGIGQSVSDVSEELNKARMAMNRASQAMRSMEAELKAMQLSIDESKASSASARSAIEENFWRLECLALTLEKDKQDTNKQLQVVGKETHQAVETVTNWEVRIDWLERRVENTSEYVSELVLSEQECMSFIKMIIQQNQRYAMPAISKATERNIKLMAPPKQRVISPSPMRAMSPAPPHTIQPSPSPPPPFASTRVAHIPISWLLEPILPPRPPDMSSARVSEMHESSSSSSDSNSTRNVEPPAEFWRDFSRLTRAFETGQTRTPFSPFQRTRTRSASHGYGSPAPNFQQGSTTSSSSSSSTSGAGVNTSGHSLFKQAMVRRPQVEALSPMPKILPPTVSASKMANPKRRSQNLAHLPVHSWLQFQFNKTMTTPGKKKKTNVMGFQPITIFQTTTDNRSFMPRQGNGIKR</sequence>
<keyword evidence="4" id="KW-1185">Reference proteome</keyword>
<dbReference type="Proteomes" id="UP001194696">
    <property type="component" value="Unassembled WGS sequence"/>
</dbReference>
<name>A0ABQ7KGC8_9FUNG</name>
<evidence type="ECO:0000313" key="4">
    <source>
        <dbReference type="Proteomes" id="UP001194696"/>
    </source>
</evidence>
<feature type="compositionally biased region" description="Polar residues" evidence="2">
    <location>
        <begin position="472"/>
        <end position="490"/>
    </location>
</feature>
<accession>A0ABQ7KGC8</accession>
<feature type="coiled-coil region" evidence="1">
    <location>
        <begin position="221"/>
        <end position="262"/>
    </location>
</feature>
<feature type="region of interest" description="Disordered" evidence="2">
    <location>
        <begin position="21"/>
        <end position="87"/>
    </location>
</feature>
<evidence type="ECO:0000313" key="3">
    <source>
        <dbReference type="EMBL" id="KAG0297524.1"/>
    </source>
</evidence>
<organism evidence="3 4">
    <name type="scientific">Linnemannia gamsii</name>
    <dbReference type="NCBI Taxonomy" id="64522"/>
    <lineage>
        <taxon>Eukaryota</taxon>
        <taxon>Fungi</taxon>
        <taxon>Fungi incertae sedis</taxon>
        <taxon>Mucoromycota</taxon>
        <taxon>Mortierellomycotina</taxon>
        <taxon>Mortierellomycetes</taxon>
        <taxon>Mortierellales</taxon>
        <taxon>Mortierellaceae</taxon>
        <taxon>Linnemannia</taxon>
    </lineage>
</organism>
<feature type="compositionally biased region" description="Low complexity" evidence="2">
    <location>
        <begin position="505"/>
        <end position="516"/>
    </location>
</feature>
<keyword evidence="1" id="KW-0175">Coiled coil</keyword>
<feature type="compositionally biased region" description="Acidic residues" evidence="2">
    <location>
        <begin position="101"/>
        <end position="115"/>
    </location>
</feature>
<feature type="compositionally biased region" description="Low complexity" evidence="2">
    <location>
        <begin position="430"/>
        <end position="449"/>
    </location>
</feature>